<comment type="caution">
    <text evidence="1">The sequence shown here is derived from an EMBL/GenBank/DDBJ whole genome shotgun (WGS) entry which is preliminary data.</text>
</comment>
<dbReference type="AlphaFoldDB" id="A0ABD1NBQ6"/>
<protein>
    <submittedName>
        <fullName evidence="1">Uncharacterized protein</fullName>
    </submittedName>
</protein>
<name>A0ABD1NBQ6_9FABA</name>
<reference evidence="1 2" key="1">
    <citation type="submission" date="2024-08" db="EMBL/GenBank/DDBJ databases">
        <title>Insights into the chromosomal genome structure of Flemingia macrophylla.</title>
        <authorList>
            <person name="Ding Y."/>
            <person name="Zhao Y."/>
            <person name="Bi W."/>
            <person name="Wu M."/>
            <person name="Zhao G."/>
            <person name="Gong Y."/>
            <person name="Li W."/>
            <person name="Zhang P."/>
        </authorList>
    </citation>
    <scope>NUCLEOTIDE SEQUENCE [LARGE SCALE GENOMIC DNA]</scope>
    <source>
        <strain evidence="1">DYQJB</strain>
        <tissue evidence="1">Leaf</tissue>
    </source>
</reference>
<keyword evidence="2" id="KW-1185">Reference proteome</keyword>
<organism evidence="1 2">
    <name type="scientific">Flemingia macrophylla</name>
    <dbReference type="NCBI Taxonomy" id="520843"/>
    <lineage>
        <taxon>Eukaryota</taxon>
        <taxon>Viridiplantae</taxon>
        <taxon>Streptophyta</taxon>
        <taxon>Embryophyta</taxon>
        <taxon>Tracheophyta</taxon>
        <taxon>Spermatophyta</taxon>
        <taxon>Magnoliopsida</taxon>
        <taxon>eudicotyledons</taxon>
        <taxon>Gunneridae</taxon>
        <taxon>Pentapetalae</taxon>
        <taxon>rosids</taxon>
        <taxon>fabids</taxon>
        <taxon>Fabales</taxon>
        <taxon>Fabaceae</taxon>
        <taxon>Papilionoideae</taxon>
        <taxon>50 kb inversion clade</taxon>
        <taxon>NPAAA clade</taxon>
        <taxon>indigoferoid/millettioid clade</taxon>
        <taxon>Phaseoleae</taxon>
        <taxon>Flemingia</taxon>
    </lineage>
</organism>
<accession>A0ABD1NBQ6</accession>
<evidence type="ECO:0000313" key="1">
    <source>
        <dbReference type="EMBL" id="KAL2345529.1"/>
    </source>
</evidence>
<evidence type="ECO:0000313" key="2">
    <source>
        <dbReference type="Proteomes" id="UP001603857"/>
    </source>
</evidence>
<dbReference type="EMBL" id="JBGMDY010000002">
    <property type="protein sequence ID" value="KAL2345529.1"/>
    <property type="molecule type" value="Genomic_DNA"/>
</dbReference>
<gene>
    <name evidence="1" type="ORF">Fmac_006814</name>
</gene>
<dbReference type="Proteomes" id="UP001603857">
    <property type="component" value="Unassembled WGS sequence"/>
</dbReference>
<proteinExistence type="predicted"/>
<sequence length="82" mass="9259">MLIENESQKDSSAVSPDLLHDVRHKRSSSRWNEEFSLASSTIVESTQAGELINITKLTAVYRYWDGISLKSGFTYLKASSNY</sequence>